<evidence type="ECO:0000256" key="5">
    <source>
        <dbReference type="ARBA" id="ARBA00022989"/>
    </source>
</evidence>
<accession>A0A2P4NMF6</accession>
<keyword evidence="10" id="KW-1185">Reference proteome</keyword>
<organism evidence="9 10">
    <name type="scientific">Haloferax marisrubri</name>
    <dbReference type="NCBI Taxonomy" id="1544719"/>
    <lineage>
        <taxon>Archaea</taxon>
        <taxon>Methanobacteriati</taxon>
        <taxon>Methanobacteriota</taxon>
        <taxon>Stenosarchaea group</taxon>
        <taxon>Halobacteria</taxon>
        <taxon>Halobacteriales</taxon>
        <taxon>Haloferacaceae</taxon>
        <taxon>Haloferax</taxon>
    </lineage>
</organism>
<dbReference type="InterPro" id="IPR051393">
    <property type="entry name" value="ABC_transporter_permease"/>
</dbReference>
<reference evidence="9" key="1">
    <citation type="submission" date="2017-08" db="EMBL/GenBank/DDBJ databases">
        <title>Haloferax marisrubri sp. nov., isolated from the Discovery deep brine-seawater interface in the Red Sea.</title>
        <authorList>
            <person name="Zhang G."/>
            <person name="Stingl U."/>
        </authorList>
    </citation>
    <scope>NUCLEOTIDE SEQUENCE [LARGE SCALE GENOMIC DNA]</scope>
    <source>
        <strain evidence="9">SB3</strain>
    </source>
</reference>
<comment type="similarity">
    <text evidence="7">Belongs to the binding-protein-dependent transport system permease family.</text>
</comment>
<dbReference type="GO" id="GO:0055085">
    <property type="term" value="P:transmembrane transport"/>
    <property type="evidence" value="ECO:0007669"/>
    <property type="project" value="InterPro"/>
</dbReference>
<dbReference type="PROSITE" id="PS50928">
    <property type="entry name" value="ABC_TM1"/>
    <property type="match status" value="1"/>
</dbReference>
<dbReference type="SUPFAM" id="SSF161098">
    <property type="entry name" value="MetI-like"/>
    <property type="match status" value="1"/>
</dbReference>
<keyword evidence="6 7" id="KW-0472">Membrane</keyword>
<dbReference type="AlphaFoldDB" id="A0A2P4NMF6"/>
<protein>
    <submittedName>
        <fullName evidence="9">Sugar ABC transporter permease</fullName>
    </submittedName>
</protein>
<evidence type="ECO:0000256" key="7">
    <source>
        <dbReference type="RuleBase" id="RU363032"/>
    </source>
</evidence>
<keyword evidence="4 7" id="KW-0812">Transmembrane</keyword>
<dbReference type="GO" id="GO:0005886">
    <property type="term" value="C:plasma membrane"/>
    <property type="evidence" value="ECO:0007669"/>
    <property type="project" value="UniProtKB-SubCell"/>
</dbReference>
<feature type="transmembrane region" description="Helical" evidence="7">
    <location>
        <begin position="277"/>
        <end position="300"/>
    </location>
</feature>
<feature type="transmembrane region" description="Helical" evidence="7">
    <location>
        <begin position="172"/>
        <end position="197"/>
    </location>
</feature>
<feature type="transmembrane region" description="Helical" evidence="7">
    <location>
        <begin position="86"/>
        <end position="112"/>
    </location>
</feature>
<comment type="caution">
    <text evidence="9">The sequence shown here is derived from an EMBL/GenBank/DDBJ whole genome shotgun (WGS) entry which is preliminary data.</text>
</comment>
<dbReference type="InterPro" id="IPR035906">
    <property type="entry name" value="MetI-like_sf"/>
</dbReference>
<sequence>MATQDISSSPLSPYVAEFKRFVSDTWLGYAMVLPAVIMLGAIIVYPTLRGIQLAFFEVSLLNPDQMTFVGLSNFGQMLSDATFKSALWHTVLLTAVAVSLQYLLGLGLALALKEKVPGAGFFRSASMITWVLPGIVMVIIFRFLVQPDFGPANIVLAKLGLETTYWFGRPGVAFPLIVVMHVWRNVPFYAIALMAAMKSIPETQYEAARLDGAGPLQAFRYITLPQISYVSMIMIVLHVIFTFNNFDIVYLSTGGGPLGNTEVMSTYIYKQAFEQYALGYGASMALVMLIIMMAFTVVYVRLEARD</sequence>
<evidence type="ECO:0000259" key="8">
    <source>
        <dbReference type="PROSITE" id="PS50928"/>
    </source>
</evidence>
<dbReference type="Pfam" id="PF00528">
    <property type="entry name" value="BPD_transp_1"/>
    <property type="match status" value="1"/>
</dbReference>
<proteinExistence type="inferred from homology"/>
<name>A0A2P4NMF6_9EURY</name>
<dbReference type="CDD" id="cd06261">
    <property type="entry name" value="TM_PBP2"/>
    <property type="match status" value="1"/>
</dbReference>
<evidence type="ECO:0000313" key="9">
    <source>
        <dbReference type="EMBL" id="POG54325.1"/>
    </source>
</evidence>
<comment type="subcellular location">
    <subcellularLocation>
        <location evidence="1 7">Cell membrane</location>
        <topology evidence="1 7">Multi-pass membrane protein</topology>
    </subcellularLocation>
</comment>
<evidence type="ECO:0000313" key="10">
    <source>
        <dbReference type="Proteomes" id="UP000053621"/>
    </source>
</evidence>
<dbReference type="InterPro" id="IPR000515">
    <property type="entry name" value="MetI-like"/>
</dbReference>
<feature type="domain" description="ABC transmembrane type-1" evidence="8">
    <location>
        <begin position="87"/>
        <end position="299"/>
    </location>
</feature>
<keyword evidence="2 7" id="KW-0813">Transport</keyword>
<keyword evidence="3" id="KW-1003">Cell membrane</keyword>
<feature type="transmembrane region" description="Helical" evidence="7">
    <location>
        <begin position="124"/>
        <end position="145"/>
    </location>
</feature>
<evidence type="ECO:0000256" key="1">
    <source>
        <dbReference type="ARBA" id="ARBA00004651"/>
    </source>
</evidence>
<dbReference type="PANTHER" id="PTHR30193:SF37">
    <property type="entry name" value="INNER MEMBRANE ABC TRANSPORTER PERMEASE PROTEIN YCJO"/>
    <property type="match status" value="1"/>
</dbReference>
<dbReference type="Proteomes" id="UP000053621">
    <property type="component" value="Unassembled WGS sequence"/>
</dbReference>
<dbReference type="PANTHER" id="PTHR30193">
    <property type="entry name" value="ABC TRANSPORTER PERMEASE PROTEIN"/>
    <property type="match status" value="1"/>
</dbReference>
<keyword evidence="5 7" id="KW-1133">Transmembrane helix</keyword>
<gene>
    <name evidence="9" type="ORF">AUR65_016985</name>
</gene>
<evidence type="ECO:0000256" key="2">
    <source>
        <dbReference type="ARBA" id="ARBA00022448"/>
    </source>
</evidence>
<dbReference type="Gene3D" id="1.10.3720.10">
    <property type="entry name" value="MetI-like"/>
    <property type="match status" value="1"/>
</dbReference>
<feature type="transmembrane region" description="Helical" evidence="7">
    <location>
        <begin position="218"/>
        <end position="241"/>
    </location>
</feature>
<evidence type="ECO:0000256" key="3">
    <source>
        <dbReference type="ARBA" id="ARBA00022475"/>
    </source>
</evidence>
<dbReference type="EMBL" id="LOPW02000018">
    <property type="protein sequence ID" value="POG54325.1"/>
    <property type="molecule type" value="Genomic_DNA"/>
</dbReference>
<evidence type="ECO:0000256" key="4">
    <source>
        <dbReference type="ARBA" id="ARBA00022692"/>
    </source>
</evidence>
<feature type="transmembrane region" description="Helical" evidence="7">
    <location>
        <begin position="26"/>
        <end position="48"/>
    </location>
</feature>
<dbReference type="OrthoDB" id="45815at2157"/>
<dbReference type="RefSeq" id="WP_058568083.1">
    <property type="nucleotide sequence ID" value="NZ_LOPW02000018.1"/>
</dbReference>
<evidence type="ECO:0000256" key="6">
    <source>
        <dbReference type="ARBA" id="ARBA00023136"/>
    </source>
</evidence>